<keyword evidence="3" id="KW-1185">Reference proteome</keyword>
<dbReference type="GO" id="GO:0005524">
    <property type="term" value="F:ATP binding"/>
    <property type="evidence" value="ECO:0007669"/>
    <property type="project" value="InterPro"/>
</dbReference>
<name>A0A1G7XDI4_9FLAO</name>
<dbReference type="Pfam" id="PF07728">
    <property type="entry name" value="AAA_5"/>
    <property type="match status" value="1"/>
</dbReference>
<proteinExistence type="predicted"/>
<dbReference type="SUPFAM" id="SSF52540">
    <property type="entry name" value="P-loop containing nucleoside triphosphate hydrolases"/>
    <property type="match status" value="1"/>
</dbReference>
<dbReference type="EMBL" id="FNCW01000008">
    <property type="protein sequence ID" value="SDG82288.1"/>
    <property type="molecule type" value="Genomic_DNA"/>
</dbReference>
<dbReference type="Gene3D" id="3.40.50.300">
    <property type="entry name" value="P-loop containing nucleotide triphosphate hydrolases"/>
    <property type="match status" value="1"/>
</dbReference>
<reference evidence="2 3" key="1">
    <citation type="submission" date="2016-10" db="EMBL/GenBank/DDBJ databases">
        <authorList>
            <person name="de Groot N.N."/>
        </authorList>
    </citation>
    <scope>NUCLEOTIDE SEQUENCE [LARGE SCALE GENOMIC DNA]</scope>
    <source>
        <strain evidence="2 3">DSM 19803</strain>
    </source>
</reference>
<dbReference type="Proteomes" id="UP000199296">
    <property type="component" value="Unassembled WGS sequence"/>
</dbReference>
<protein>
    <submittedName>
        <fullName evidence="2">AAA domain (Dynein-related subfamily)</fullName>
    </submittedName>
</protein>
<dbReference type="OrthoDB" id="9781481at2"/>
<dbReference type="PANTHER" id="PTHR37291:SF1">
    <property type="entry name" value="TYPE IV METHYL-DIRECTED RESTRICTION ENZYME ECOKMCRB SUBUNIT"/>
    <property type="match status" value="1"/>
</dbReference>
<accession>A0A1G7XDI4</accession>
<dbReference type="PANTHER" id="PTHR37291">
    <property type="entry name" value="5-METHYLCYTOSINE-SPECIFIC RESTRICTION ENZYME B"/>
    <property type="match status" value="1"/>
</dbReference>
<sequence length="683" mass="78932">MKVNIKQEFAKWLLNHAPDSYNYYLGGSTNSIVERLNEISKFFPEHNFFEVDPSNLSQLKQEIRFVFSTKERRKKTDFLEYDKHHSNGIPKAVMGKNNYIKFLEEKFNNLEILNESINEKNIKSDRKDIFEALKKKMEDAGFHFEAEQKPHGQNRKETELKFSHPKLNSKFKKDGYESTATKYYIKPLSDEPDCEIGLVTGKTLAEIIESLFPEPNSIDSHNNAPAWTNKDNDNTLDQLLKSIKNYLKTSKNLMEHSLNTILFGPPGTGKTFKLQSEYFKRFTQYSASTSRENYLKEEVEPLAWWQVLYIALLDLGKVRVNDILAHPSVKAKAKLSTINNLRASVWGALQRHTTEDCPNVGVVSRAAIKPFWKTDHSEWHIQEDENLELFPEAKQILETYKNYDETNSKEIENYSFVTFHQSFTYEDFVEGIKPVLDDETDDIKYEISNGIFKKLALKAQDDPDNDYAIFIDEINRGNVASIFGELITLIEKDKRQGAENELSVILPYSKTKFSVPQNLHIIGTMNTADRSVEALDTALRRRFSFIEMQPKPEIILSHGKADVGMLDGIELPFLLETINTRIEKLLDKDHKIGHSYFLSVKSVEDLGKVFRDNVIPLLEEYFFGDYGKIGLVLGNSFIRKTEDNEATFADFDGYDESIVSDLNQREVYEIKPMDTWDFKSIYL</sequence>
<evidence type="ECO:0000259" key="1">
    <source>
        <dbReference type="Pfam" id="PF07728"/>
    </source>
</evidence>
<evidence type="ECO:0000313" key="2">
    <source>
        <dbReference type="EMBL" id="SDG82288.1"/>
    </source>
</evidence>
<dbReference type="InterPro" id="IPR027417">
    <property type="entry name" value="P-loop_NTPase"/>
</dbReference>
<dbReference type="RefSeq" id="WP_093368122.1">
    <property type="nucleotide sequence ID" value="NZ_FNCW01000008.1"/>
</dbReference>
<dbReference type="InterPro" id="IPR052934">
    <property type="entry name" value="Methyl-DNA_Rec/Restrict_Enz"/>
</dbReference>
<dbReference type="STRING" id="470826.SAMN04488027_10844"/>
<feature type="domain" description="ATPase dynein-related AAA" evidence="1">
    <location>
        <begin position="413"/>
        <end position="543"/>
    </location>
</feature>
<organism evidence="2 3">
    <name type="scientific">Psychroflexus sediminis</name>
    <dbReference type="NCBI Taxonomy" id="470826"/>
    <lineage>
        <taxon>Bacteria</taxon>
        <taxon>Pseudomonadati</taxon>
        <taxon>Bacteroidota</taxon>
        <taxon>Flavobacteriia</taxon>
        <taxon>Flavobacteriales</taxon>
        <taxon>Flavobacteriaceae</taxon>
        <taxon>Psychroflexus</taxon>
    </lineage>
</organism>
<evidence type="ECO:0000313" key="3">
    <source>
        <dbReference type="Proteomes" id="UP000199296"/>
    </source>
</evidence>
<dbReference type="InterPro" id="IPR011704">
    <property type="entry name" value="ATPase_dyneun-rel_AAA"/>
</dbReference>
<gene>
    <name evidence="2" type="ORF">SAMN04488027_10844</name>
</gene>
<dbReference type="AlphaFoldDB" id="A0A1G7XDI4"/>
<dbReference type="GO" id="GO:0016887">
    <property type="term" value="F:ATP hydrolysis activity"/>
    <property type="evidence" value="ECO:0007669"/>
    <property type="project" value="InterPro"/>
</dbReference>